<protein>
    <submittedName>
        <fullName evidence="5">Allophanate hydrolase</fullName>
    </submittedName>
</protein>
<dbReference type="EMBL" id="LDOU01000006">
    <property type="protein sequence ID" value="KLV10674.1"/>
    <property type="molecule type" value="Genomic_DNA"/>
</dbReference>
<feature type="domain" description="Carboxyltransferase" evidence="4">
    <location>
        <begin position="6"/>
        <end position="209"/>
    </location>
</feature>
<evidence type="ECO:0000256" key="3">
    <source>
        <dbReference type="ARBA" id="ARBA00022840"/>
    </source>
</evidence>
<sequence>MAITSITITPVNESSLMVYFANQASPETADHIAAVLPVLRAELGQYLVDLVPSYTSILVTFDLMAIGQRDFTALLKQVLSTAEQRHSETELSPMIELPVYYGPEVSLDADEICRHTGLDFDQIISIHANTIYRVYAIGFAPGFAYLGNTDSRIHIPRKQTPRAKVPKGSLALADQQTAIYPKASPGGWQIIGRTPIDLIDFQRENLTVFEMGAKVKFTPITRDEFLALGGVIEEEEYRRAEMRAAAEPVREVA</sequence>
<dbReference type="PANTHER" id="PTHR34698:SF2">
    <property type="entry name" value="5-OXOPROLINASE SUBUNIT B"/>
    <property type="match status" value="1"/>
</dbReference>
<keyword evidence="6" id="KW-1185">Reference proteome</keyword>
<keyword evidence="1" id="KW-0547">Nucleotide-binding</keyword>
<evidence type="ECO:0000259" key="4">
    <source>
        <dbReference type="SMART" id="SM00796"/>
    </source>
</evidence>
<dbReference type="PANTHER" id="PTHR34698">
    <property type="entry name" value="5-OXOPROLINASE SUBUNIT B"/>
    <property type="match status" value="1"/>
</dbReference>
<reference evidence="5 6" key="1">
    <citation type="submission" date="2015-05" db="EMBL/GenBank/DDBJ databases">
        <title>Photobacterium galathea sp. nov.</title>
        <authorList>
            <person name="Machado H."/>
            <person name="Gram L."/>
        </authorList>
    </citation>
    <scope>NUCLEOTIDE SEQUENCE [LARGE SCALE GENOMIC DNA]</scope>
    <source>
        <strain evidence="5 6">DSM 22954</strain>
    </source>
</reference>
<proteinExistence type="predicted"/>
<dbReference type="GO" id="GO:0005524">
    <property type="term" value="F:ATP binding"/>
    <property type="evidence" value="ECO:0007669"/>
    <property type="project" value="UniProtKB-KW"/>
</dbReference>
<dbReference type="Gene3D" id="2.40.100.10">
    <property type="entry name" value="Cyclophilin-like"/>
    <property type="match status" value="1"/>
</dbReference>
<accession>A0A0J1HGD7</accession>
<keyword evidence="2 5" id="KW-0378">Hydrolase</keyword>
<evidence type="ECO:0000256" key="1">
    <source>
        <dbReference type="ARBA" id="ARBA00022741"/>
    </source>
</evidence>
<comment type="caution">
    <text evidence="5">The sequence shown here is derived from an EMBL/GenBank/DDBJ whole genome shotgun (WGS) entry which is preliminary data.</text>
</comment>
<dbReference type="PATRIC" id="fig|320778.3.peg.1753"/>
<name>A0A0J1HGD7_9GAMM</name>
<dbReference type="SUPFAM" id="SSF160467">
    <property type="entry name" value="PH0987 N-terminal domain-like"/>
    <property type="match status" value="1"/>
</dbReference>
<dbReference type="SMART" id="SM00796">
    <property type="entry name" value="AHS1"/>
    <property type="match status" value="1"/>
</dbReference>
<evidence type="ECO:0000313" key="6">
    <source>
        <dbReference type="Proteomes" id="UP000035909"/>
    </source>
</evidence>
<dbReference type="InterPro" id="IPR010016">
    <property type="entry name" value="PxpB"/>
</dbReference>
<dbReference type="AlphaFoldDB" id="A0A0J1HGD7"/>
<dbReference type="InterPro" id="IPR029000">
    <property type="entry name" value="Cyclophilin-like_dom_sf"/>
</dbReference>
<keyword evidence="3" id="KW-0067">ATP-binding</keyword>
<dbReference type="InterPro" id="IPR003833">
    <property type="entry name" value="CT_C_D"/>
</dbReference>
<dbReference type="NCBIfam" id="TIGR00370">
    <property type="entry name" value="5-oxoprolinase subunit PxpB"/>
    <property type="match status" value="1"/>
</dbReference>
<dbReference type="GO" id="GO:0016787">
    <property type="term" value="F:hydrolase activity"/>
    <property type="evidence" value="ECO:0007669"/>
    <property type="project" value="UniProtKB-KW"/>
</dbReference>
<dbReference type="Proteomes" id="UP000035909">
    <property type="component" value="Unassembled WGS sequence"/>
</dbReference>
<dbReference type="SUPFAM" id="SSF50891">
    <property type="entry name" value="Cyclophilin-like"/>
    <property type="match status" value="1"/>
</dbReference>
<organism evidence="5 6">
    <name type="scientific">Photobacterium ganghwense</name>
    <dbReference type="NCBI Taxonomy" id="320778"/>
    <lineage>
        <taxon>Bacteria</taxon>
        <taxon>Pseudomonadati</taxon>
        <taxon>Pseudomonadota</taxon>
        <taxon>Gammaproteobacteria</taxon>
        <taxon>Vibrionales</taxon>
        <taxon>Vibrionaceae</taxon>
        <taxon>Photobacterium</taxon>
    </lineage>
</organism>
<dbReference type="Pfam" id="PF02682">
    <property type="entry name" value="CT_C_D"/>
    <property type="match status" value="1"/>
</dbReference>
<gene>
    <name evidence="5" type="ORF">ABT57_08075</name>
</gene>
<evidence type="ECO:0000256" key="2">
    <source>
        <dbReference type="ARBA" id="ARBA00022801"/>
    </source>
</evidence>
<evidence type="ECO:0000313" key="5">
    <source>
        <dbReference type="EMBL" id="KLV10674.1"/>
    </source>
</evidence>
<dbReference type="STRING" id="320778.ABT57_08075"/>
<dbReference type="Gene3D" id="3.30.1360.40">
    <property type="match status" value="1"/>
</dbReference>